<evidence type="ECO:0000313" key="2">
    <source>
        <dbReference type="EMBL" id="SHE55737.1"/>
    </source>
</evidence>
<feature type="compositionally biased region" description="Basic and acidic residues" evidence="1">
    <location>
        <begin position="47"/>
        <end position="63"/>
    </location>
</feature>
<name>A0A1M4UGB9_9RHOB</name>
<feature type="region of interest" description="Disordered" evidence="1">
    <location>
        <begin position="44"/>
        <end position="63"/>
    </location>
</feature>
<evidence type="ECO:0000256" key="1">
    <source>
        <dbReference type="SAM" id="MobiDB-lite"/>
    </source>
</evidence>
<proteinExistence type="predicted"/>
<protein>
    <submittedName>
        <fullName evidence="2">Uncharacterized protein</fullName>
    </submittedName>
</protein>
<dbReference type="Proteomes" id="UP000325134">
    <property type="component" value="Unassembled WGS sequence"/>
</dbReference>
<reference evidence="2 3" key="1">
    <citation type="submission" date="2016-11" db="EMBL/GenBank/DDBJ databases">
        <authorList>
            <person name="Varghese N."/>
            <person name="Submissions S."/>
        </authorList>
    </citation>
    <scope>NUCLEOTIDE SEQUENCE [LARGE SCALE GENOMIC DNA]</scope>
    <source>
        <strain evidence="2 3">DSM 29341</strain>
    </source>
</reference>
<gene>
    <name evidence="2" type="ORF">SAMN05444279_10451</name>
</gene>
<dbReference type="OrthoDB" id="7709208at2"/>
<accession>A0A1M4UGB9</accession>
<keyword evidence="3" id="KW-1185">Reference proteome</keyword>
<sequence>MTHAEPIHLRHRHHPRLLPGLLLAAALGFAAGQTWPLDSEQAGIERPAPEDWHGNVRRSHWAE</sequence>
<dbReference type="RefSeq" id="WP_149774823.1">
    <property type="nucleotide sequence ID" value="NZ_FQVK01000004.1"/>
</dbReference>
<evidence type="ECO:0000313" key="3">
    <source>
        <dbReference type="Proteomes" id="UP000325134"/>
    </source>
</evidence>
<dbReference type="AlphaFoldDB" id="A0A1M4UGB9"/>
<organism evidence="2 3">
    <name type="scientific">Ruegeria intermedia</name>
    <dbReference type="NCBI Taxonomy" id="996115"/>
    <lineage>
        <taxon>Bacteria</taxon>
        <taxon>Pseudomonadati</taxon>
        <taxon>Pseudomonadota</taxon>
        <taxon>Alphaproteobacteria</taxon>
        <taxon>Rhodobacterales</taxon>
        <taxon>Roseobacteraceae</taxon>
        <taxon>Ruegeria</taxon>
    </lineage>
</organism>
<dbReference type="EMBL" id="FQVK01000004">
    <property type="protein sequence ID" value="SHE55737.1"/>
    <property type="molecule type" value="Genomic_DNA"/>
</dbReference>